<dbReference type="RefSeq" id="WP_380077509.1">
    <property type="nucleotide sequence ID" value="NZ_JBHSGO010000039.1"/>
</dbReference>
<gene>
    <name evidence="1" type="ORF">ACFO3G_02095</name>
</gene>
<evidence type="ECO:0000313" key="2">
    <source>
        <dbReference type="Proteomes" id="UP001596020"/>
    </source>
</evidence>
<name>A0ABV9K649_9PORP</name>
<organism evidence="1 2">
    <name type="scientific">Falsiporphyromonas endometrii</name>
    <dbReference type="NCBI Taxonomy" id="1387297"/>
    <lineage>
        <taxon>Bacteria</taxon>
        <taxon>Pseudomonadati</taxon>
        <taxon>Bacteroidota</taxon>
        <taxon>Bacteroidia</taxon>
        <taxon>Bacteroidales</taxon>
        <taxon>Porphyromonadaceae</taxon>
        <taxon>Falsiporphyromonas</taxon>
    </lineage>
</organism>
<sequence>MYCGSSCRGYKRDIQRSFKQQYEGDFRIDGIRKGSYLLSISFIGFREYKKDFRIDKNINLGKIILQEEVQSLNELVITGKTVKRFSDKKEYKITAKDKENYSDALSAMEYLPRIKVVNQQLMLEGGKAVKILINGVHSATIDLSTISPSNIDKIEYYT</sequence>
<dbReference type="EMBL" id="JBHSGO010000039">
    <property type="protein sequence ID" value="MFC4665409.1"/>
    <property type="molecule type" value="Genomic_DNA"/>
</dbReference>
<keyword evidence="2" id="KW-1185">Reference proteome</keyword>
<protein>
    <recommendedName>
        <fullName evidence="3">TonB-dependent receptor</fullName>
    </recommendedName>
</protein>
<accession>A0ABV9K649</accession>
<reference evidence="2" key="1">
    <citation type="journal article" date="2019" name="Int. J. Syst. Evol. Microbiol.">
        <title>The Global Catalogue of Microorganisms (GCM) 10K type strain sequencing project: providing services to taxonomists for standard genome sequencing and annotation.</title>
        <authorList>
            <consortium name="The Broad Institute Genomics Platform"/>
            <consortium name="The Broad Institute Genome Sequencing Center for Infectious Disease"/>
            <person name="Wu L."/>
            <person name="Ma J."/>
        </authorList>
    </citation>
    <scope>NUCLEOTIDE SEQUENCE [LARGE SCALE GENOMIC DNA]</scope>
    <source>
        <strain evidence="2">CGMCC 4.7357</strain>
    </source>
</reference>
<dbReference type="Proteomes" id="UP001596020">
    <property type="component" value="Unassembled WGS sequence"/>
</dbReference>
<evidence type="ECO:0000313" key="1">
    <source>
        <dbReference type="EMBL" id="MFC4665409.1"/>
    </source>
</evidence>
<proteinExistence type="predicted"/>
<evidence type="ECO:0008006" key="3">
    <source>
        <dbReference type="Google" id="ProtNLM"/>
    </source>
</evidence>
<comment type="caution">
    <text evidence="1">The sequence shown here is derived from an EMBL/GenBank/DDBJ whole genome shotgun (WGS) entry which is preliminary data.</text>
</comment>